<dbReference type="RefSeq" id="WP_121204123.1">
    <property type="nucleotide sequence ID" value="NZ_RBZP01000005.1"/>
</dbReference>
<evidence type="ECO:0000313" key="1">
    <source>
        <dbReference type="EMBL" id="RKQ34009.1"/>
    </source>
</evidence>
<dbReference type="AlphaFoldDB" id="A0A495A3T8"/>
<reference evidence="1 2" key="1">
    <citation type="journal article" date="2016" name="Int. J. Syst. Evol. Microbiol.">
        <title>Oceanobacillus halophilus sp. nov., a novel moderately halophilic bacterium from a hypersaline lake.</title>
        <authorList>
            <person name="Amoozegar M.A."/>
            <person name="Bagheri M."/>
            <person name="Makhdoumi A."/>
            <person name="Nikou M.M."/>
            <person name="Fazeli S.A.S."/>
            <person name="Schumann P."/>
            <person name="Sproer C."/>
            <person name="Sanchez-Porro C."/>
            <person name="Ventosa A."/>
        </authorList>
    </citation>
    <scope>NUCLEOTIDE SEQUENCE [LARGE SCALE GENOMIC DNA]</scope>
    <source>
        <strain evidence="1 2">DSM 23996</strain>
    </source>
</reference>
<accession>A0A495A3T8</accession>
<name>A0A495A3T8_9BACI</name>
<dbReference type="OrthoDB" id="2084083at2"/>
<keyword evidence="2" id="KW-1185">Reference proteome</keyword>
<protein>
    <submittedName>
        <fullName evidence="1">Uncharacterized protein</fullName>
    </submittedName>
</protein>
<gene>
    <name evidence="1" type="ORF">D8M06_09320</name>
</gene>
<evidence type="ECO:0000313" key="2">
    <source>
        <dbReference type="Proteomes" id="UP000269301"/>
    </source>
</evidence>
<comment type="caution">
    <text evidence="1">The sequence shown here is derived from an EMBL/GenBank/DDBJ whole genome shotgun (WGS) entry which is preliminary data.</text>
</comment>
<dbReference type="Proteomes" id="UP000269301">
    <property type="component" value="Unassembled WGS sequence"/>
</dbReference>
<sequence length="113" mass="13123">MRCLCKQKETKELKVEGDVGADPIWCNRCNGNLEIEEVPISLGLKSELRKWIANYGEWIDWDKDEIVTNGIKLEDEHNNQGYILTKQVQKEMGIPYKVSFSPSTFARRYANEK</sequence>
<dbReference type="EMBL" id="RBZP01000005">
    <property type="protein sequence ID" value="RKQ34009.1"/>
    <property type="molecule type" value="Genomic_DNA"/>
</dbReference>
<organism evidence="1 2">
    <name type="scientific">Oceanobacillus halophilus</name>
    <dbReference type="NCBI Taxonomy" id="930130"/>
    <lineage>
        <taxon>Bacteria</taxon>
        <taxon>Bacillati</taxon>
        <taxon>Bacillota</taxon>
        <taxon>Bacilli</taxon>
        <taxon>Bacillales</taxon>
        <taxon>Bacillaceae</taxon>
        <taxon>Oceanobacillus</taxon>
    </lineage>
</organism>
<proteinExistence type="predicted"/>